<dbReference type="GeneTree" id="ENSGT01150000286951"/>
<dbReference type="STRING" id="7918.ENSLOCP00000005555"/>
<dbReference type="GO" id="GO:0003677">
    <property type="term" value="F:DNA binding"/>
    <property type="evidence" value="ECO:0007669"/>
    <property type="project" value="InterPro"/>
</dbReference>
<comment type="similarity">
    <text evidence="1">Belongs to the MCM family.</text>
</comment>
<accession>W5MAZ6</accession>
<keyword evidence="2" id="KW-0597">Phosphoprotein</keyword>
<proteinExistence type="inferred from homology"/>
<dbReference type="Proteomes" id="UP000018468">
    <property type="component" value="Linkage group LG9"/>
</dbReference>
<evidence type="ECO:0000256" key="2">
    <source>
        <dbReference type="ARBA" id="ARBA00022553"/>
    </source>
</evidence>
<comment type="function">
    <text evidence="8">Plays an important role in meiotic recombination and associated DNA double-strand break repair.</text>
</comment>
<dbReference type="InterPro" id="IPR031327">
    <property type="entry name" value="MCM"/>
</dbReference>
<dbReference type="Pfam" id="PF26063">
    <property type="entry name" value="MCMDC2_N"/>
    <property type="match status" value="1"/>
</dbReference>
<protein>
    <recommendedName>
        <fullName evidence="9">Minichromosome maintenance domain-containing protein 2</fullName>
    </recommendedName>
</protein>
<evidence type="ECO:0000259" key="11">
    <source>
        <dbReference type="Pfam" id="PF26063"/>
    </source>
</evidence>
<keyword evidence="3" id="KW-0547">Nucleotide-binding</keyword>
<sequence>AQETLELKEAALSYMDRTGGLQRLIEDCRQYTDSQQSESVYRFCVRVNPTDVTEIDARLGNCILHDPLKAAGLFQSVCFISIKTLSLIEKICSENQVIVVLKLTHVPPFPDYLLDLSHVPRGDSPMRPLMLEGLAMAMTLVTKYTQGARFLCTEDSCPNSQGFQKIRVHVPGATEWATVRNDFTCSLCGSPLKEDVKSRVLGGQDKQLVEVIHAKALRVLSAHTLSSSRHQSLTVFLRDELCNSIKIGRLYRIIGIPAHVHQWPNVTFSVEANSVQPWVPECPSFISDNFQALLSATACSPWRFPAIVANAFGSQIVPPGLYNTLKLCLLLSLVQTAGEDRETLSYLDVLALTTDTLVIDRLMTYSLALASRGVRHRTSGELFPSVSRDEHGTGAASIHAGAALLATGGICFIGDLASCRKDKAELLQSALETRAVTVFIPGKKYGEDADQQLSLPLQCNIWALADTGASTKKFLKYENAALGSMDTGFLPSQMSDAFGLVIHCRELPIERPALPLAVHILRQAVKPEEPLYPASEQFTTDDYKGLIAAARGVQAELSPEAERLIHGYFLASRRVRTGTAQGPKVPVASVKLLFSFAEAHAKLSLRSRVLEEDAVIAVLLCENSITLKHGASALVLPPEAVFSCGLHDQASLERRDLALRQLHQQILQFVLTYAPGASSYISEE</sequence>
<dbReference type="Gene3D" id="3.40.50.300">
    <property type="entry name" value="P-loop containing nucleotide triphosphate hydrolases"/>
    <property type="match status" value="1"/>
</dbReference>
<evidence type="ECO:0000256" key="9">
    <source>
        <dbReference type="ARBA" id="ARBA00067689"/>
    </source>
</evidence>
<dbReference type="GO" id="GO:0051321">
    <property type="term" value="P:meiotic cell cycle"/>
    <property type="evidence" value="ECO:0007669"/>
    <property type="project" value="UniProtKB-KW"/>
</dbReference>
<evidence type="ECO:0000259" key="10">
    <source>
        <dbReference type="Pfam" id="PF00493"/>
    </source>
</evidence>
<dbReference type="AlphaFoldDB" id="W5MAZ6"/>
<evidence type="ECO:0000256" key="5">
    <source>
        <dbReference type="ARBA" id="ARBA00022840"/>
    </source>
</evidence>
<feature type="domain" description="MCMDC2 N-terminal" evidence="11">
    <location>
        <begin position="7"/>
        <end position="106"/>
    </location>
</feature>
<dbReference type="Ensembl" id="ENSLOCT00000005563.1">
    <property type="protein sequence ID" value="ENSLOCP00000005555.1"/>
    <property type="gene ID" value="ENSLOCG00000004629.1"/>
</dbReference>
<keyword evidence="6" id="KW-0234">DNA repair</keyword>
<evidence type="ECO:0000256" key="1">
    <source>
        <dbReference type="ARBA" id="ARBA00008010"/>
    </source>
</evidence>
<evidence type="ECO:0000256" key="3">
    <source>
        <dbReference type="ARBA" id="ARBA00022741"/>
    </source>
</evidence>
<dbReference type="PANTHER" id="PTHR11630">
    <property type="entry name" value="DNA REPLICATION LICENSING FACTOR MCM FAMILY MEMBER"/>
    <property type="match status" value="1"/>
</dbReference>
<dbReference type="EMBL" id="AHAT01004373">
    <property type="status" value="NOT_ANNOTATED_CDS"/>
    <property type="molecule type" value="Genomic_DNA"/>
</dbReference>
<evidence type="ECO:0000256" key="7">
    <source>
        <dbReference type="ARBA" id="ARBA00023254"/>
    </source>
</evidence>
<keyword evidence="7" id="KW-0469">Meiosis</keyword>
<keyword evidence="13" id="KW-1185">Reference proteome</keyword>
<dbReference type="Pfam" id="PF00493">
    <property type="entry name" value="MCM"/>
    <property type="match status" value="1"/>
</dbReference>
<evidence type="ECO:0000313" key="13">
    <source>
        <dbReference type="Proteomes" id="UP000018468"/>
    </source>
</evidence>
<evidence type="ECO:0000256" key="4">
    <source>
        <dbReference type="ARBA" id="ARBA00022763"/>
    </source>
</evidence>
<dbReference type="InterPro" id="IPR058769">
    <property type="entry name" value="MCMDC2_N"/>
</dbReference>
<dbReference type="HOGENOM" id="CLU_032817_1_0_1"/>
<dbReference type="InParanoid" id="W5MAZ6"/>
<evidence type="ECO:0000256" key="8">
    <source>
        <dbReference type="ARBA" id="ARBA00059210"/>
    </source>
</evidence>
<reference evidence="12" key="3">
    <citation type="submission" date="2025-09" db="UniProtKB">
        <authorList>
            <consortium name="Ensembl"/>
        </authorList>
    </citation>
    <scope>IDENTIFICATION</scope>
</reference>
<dbReference type="FunFam" id="3.40.50.300:FF:001155">
    <property type="entry name" value="minichromosome maintenance domain-containing protein 2"/>
    <property type="match status" value="1"/>
</dbReference>
<dbReference type="InterPro" id="IPR001208">
    <property type="entry name" value="MCM_dom"/>
</dbReference>
<reference evidence="13" key="1">
    <citation type="submission" date="2011-12" db="EMBL/GenBank/DDBJ databases">
        <title>The Draft Genome of Lepisosteus oculatus.</title>
        <authorList>
            <consortium name="The Broad Institute Genome Assembly &amp; Analysis Group"/>
            <consortium name="Computational R&amp;D Group"/>
            <consortium name="and Sequencing Platform"/>
            <person name="Di Palma F."/>
            <person name="Alfoldi J."/>
            <person name="Johnson J."/>
            <person name="Berlin A."/>
            <person name="Gnerre S."/>
            <person name="Jaffe D."/>
            <person name="MacCallum I."/>
            <person name="Young S."/>
            <person name="Walker B.J."/>
            <person name="Lander E.S."/>
            <person name="Lindblad-Toh K."/>
        </authorList>
    </citation>
    <scope>NUCLEOTIDE SEQUENCE [LARGE SCALE GENOMIC DNA]</scope>
</reference>
<dbReference type="GO" id="GO:0000727">
    <property type="term" value="P:double-strand break repair via break-induced replication"/>
    <property type="evidence" value="ECO:0000318"/>
    <property type="project" value="GO_Central"/>
</dbReference>
<reference evidence="12" key="2">
    <citation type="submission" date="2025-08" db="UniProtKB">
        <authorList>
            <consortium name="Ensembl"/>
        </authorList>
    </citation>
    <scope>IDENTIFICATION</scope>
</reference>
<dbReference type="PANTHER" id="PTHR11630:SF75">
    <property type="entry name" value="MINICHROMOSOME MAINTENANCE DOMAIN-CONTAINING PROTEIN 2"/>
    <property type="match status" value="1"/>
</dbReference>
<dbReference type="OMA" id="SICLVPR"/>
<dbReference type="GO" id="GO:0005634">
    <property type="term" value="C:nucleus"/>
    <property type="evidence" value="ECO:0000318"/>
    <property type="project" value="GO_Central"/>
</dbReference>
<feature type="domain" description="MCM C-terminal AAA(+) ATPase" evidence="10">
    <location>
        <begin position="328"/>
        <end position="438"/>
    </location>
</feature>
<keyword evidence="4" id="KW-0227">DNA damage</keyword>
<dbReference type="Bgee" id="ENSLOCG00000004629">
    <property type="expression patterns" value="Expressed in testis and 2 other cell types or tissues"/>
</dbReference>
<keyword evidence="5" id="KW-0067">ATP-binding</keyword>
<dbReference type="GO" id="GO:0005524">
    <property type="term" value="F:ATP binding"/>
    <property type="evidence" value="ECO:0007669"/>
    <property type="project" value="UniProtKB-KW"/>
</dbReference>
<organism evidence="12 13">
    <name type="scientific">Lepisosteus oculatus</name>
    <name type="common">Spotted gar</name>
    <dbReference type="NCBI Taxonomy" id="7918"/>
    <lineage>
        <taxon>Eukaryota</taxon>
        <taxon>Metazoa</taxon>
        <taxon>Chordata</taxon>
        <taxon>Craniata</taxon>
        <taxon>Vertebrata</taxon>
        <taxon>Euteleostomi</taxon>
        <taxon>Actinopterygii</taxon>
        <taxon>Neopterygii</taxon>
        <taxon>Holostei</taxon>
        <taxon>Semionotiformes</taxon>
        <taxon>Lepisosteidae</taxon>
        <taxon>Lepisosteus</taxon>
    </lineage>
</organism>
<dbReference type="InterPro" id="IPR027417">
    <property type="entry name" value="P-loop_NTPase"/>
</dbReference>
<name>W5MAZ6_LEPOC</name>
<evidence type="ECO:0000256" key="6">
    <source>
        <dbReference type="ARBA" id="ARBA00023204"/>
    </source>
</evidence>
<evidence type="ECO:0000313" key="12">
    <source>
        <dbReference type="Ensembl" id="ENSLOCP00000005555.1"/>
    </source>
</evidence>
<dbReference type="eggNOG" id="KOG0480">
    <property type="taxonomic scope" value="Eukaryota"/>
</dbReference>